<dbReference type="Proteomes" id="UP001374579">
    <property type="component" value="Unassembled WGS sequence"/>
</dbReference>
<organism evidence="7 8">
    <name type="scientific">Littorina saxatilis</name>
    <dbReference type="NCBI Taxonomy" id="31220"/>
    <lineage>
        <taxon>Eukaryota</taxon>
        <taxon>Metazoa</taxon>
        <taxon>Spiralia</taxon>
        <taxon>Lophotrochozoa</taxon>
        <taxon>Mollusca</taxon>
        <taxon>Gastropoda</taxon>
        <taxon>Caenogastropoda</taxon>
        <taxon>Littorinimorpha</taxon>
        <taxon>Littorinoidea</taxon>
        <taxon>Littorinidae</taxon>
        <taxon>Littorina</taxon>
    </lineage>
</organism>
<feature type="transmembrane region" description="Helical" evidence="6">
    <location>
        <begin position="319"/>
        <end position="336"/>
    </location>
</feature>
<dbReference type="AlphaFoldDB" id="A0AAN9G2H5"/>
<dbReference type="EMBL" id="JBAMIC010000021">
    <property type="protein sequence ID" value="KAK7092958.1"/>
    <property type="molecule type" value="Genomic_DNA"/>
</dbReference>
<feature type="transmembrane region" description="Helical" evidence="6">
    <location>
        <begin position="164"/>
        <end position="185"/>
    </location>
</feature>
<proteinExistence type="predicted"/>
<feature type="transmembrane region" description="Helical" evidence="6">
    <location>
        <begin position="447"/>
        <end position="466"/>
    </location>
</feature>
<evidence type="ECO:0000313" key="7">
    <source>
        <dbReference type="EMBL" id="KAK7092958.1"/>
    </source>
</evidence>
<feature type="transmembrane region" description="Helical" evidence="6">
    <location>
        <begin position="356"/>
        <end position="373"/>
    </location>
</feature>
<feature type="compositionally biased region" description="Polar residues" evidence="5">
    <location>
        <begin position="20"/>
        <end position="29"/>
    </location>
</feature>
<feature type="transmembrane region" description="Helical" evidence="6">
    <location>
        <begin position="129"/>
        <end position="152"/>
    </location>
</feature>
<protein>
    <submittedName>
        <fullName evidence="7">Uncharacterized protein</fullName>
    </submittedName>
</protein>
<gene>
    <name evidence="7" type="ORF">V1264_008628</name>
</gene>
<feature type="transmembrane region" description="Helical" evidence="6">
    <location>
        <begin position="197"/>
        <end position="217"/>
    </location>
</feature>
<evidence type="ECO:0000256" key="4">
    <source>
        <dbReference type="ARBA" id="ARBA00023136"/>
    </source>
</evidence>
<feature type="region of interest" description="Disordered" evidence="5">
    <location>
        <begin position="541"/>
        <end position="581"/>
    </location>
</feature>
<feature type="transmembrane region" description="Helical" evidence="6">
    <location>
        <begin position="102"/>
        <end position="122"/>
    </location>
</feature>
<dbReference type="Pfam" id="PF07690">
    <property type="entry name" value="MFS_1"/>
    <property type="match status" value="1"/>
</dbReference>
<keyword evidence="3 6" id="KW-1133">Transmembrane helix</keyword>
<evidence type="ECO:0000256" key="3">
    <source>
        <dbReference type="ARBA" id="ARBA00022989"/>
    </source>
</evidence>
<comment type="subcellular location">
    <subcellularLocation>
        <location evidence="1">Membrane</location>
        <topology evidence="1">Multi-pass membrane protein</topology>
    </subcellularLocation>
</comment>
<keyword evidence="8" id="KW-1185">Reference proteome</keyword>
<dbReference type="InterPro" id="IPR011701">
    <property type="entry name" value="MFS"/>
</dbReference>
<evidence type="ECO:0000256" key="1">
    <source>
        <dbReference type="ARBA" id="ARBA00004141"/>
    </source>
</evidence>
<dbReference type="SUPFAM" id="SSF103473">
    <property type="entry name" value="MFS general substrate transporter"/>
    <property type="match status" value="1"/>
</dbReference>
<feature type="transmembrane region" description="Helical" evidence="6">
    <location>
        <begin position="385"/>
        <end position="408"/>
    </location>
</feature>
<evidence type="ECO:0000256" key="2">
    <source>
        <dbReference type="ARBA" id="ARBA00022692"/>
    </source>
</evidence>
<keyword evidence="4 6" id="KW-0472">Membrane</keyword>
<dbReference type="GO" id="GO:0022857">
    <property type="term" value="F:transmembrane transporter activity"/>
    <property type="evidence" value="ECO:0007669"/>
    <property type="project" value="InterPro"/>
</dbReference>
<dbReference type="GO" id="GO:0016020">
    <property type="term" value="C:membrane"/>
    <property type="evidence" value="ECO:0007669"/>
    <property type="project" value="UniProtKB-SubCell"/>
</dbReference>
<dbReference type="Gene3D" id="1.20.1250.20">
    <property type="entry name" value="MFS general substrate transporter like domains"/>
    <property type="match status" value="1"/>
</dbReference>
<dbReference type="InterPro" id="IPR036259">
    <property type="entry name" value="MFS_trans_sf"/>
</dbReference>
<feature type="compositionally biased region" description="Polar residues" evidence="5">
    <location>
        <begin position="541"/>
        <end position="557"/>
    </location>
</feature>
<evidence type="ECO:0000256" key="5">
    <source>
        <dbReference type="SAM" id="MobiDB-lite"/>
    </source>
</evidence>
<name>A0AAN9G2H5_9CAEN</name>
<accession>A0AAN9G2H5</accession>
<evidence type="ECO:0000313" key="8">
    <source>
        <dbReference type="Proteomes" id="UP001374579"/>
    </source>
</evidence>
<feature type="transmembrane region" description="Helical" evidence="6">
    <location>
        <begin position="268"/>
        <end position="287"/>
    </location>
</feature>
<feature type="transmembrane region" description="Helical" evidence="6">
    <location>
        <begin position="478"/>
        <end position="497"/>
    </location>
</feature>
<feature type="region of interest" description="Disordered" evidence="5">
    <location>
        <begin position="1"/>
        <end position="38"/>
    </location>
</feature>
<dbReference type="InterPro" id="IPR049680">
    <property type="entry name" value="FLVCR1-2_SLC49-like"/>
</dbReference>
<keyword evidence="2 6" id="KW-0812">Transmembrane</keyword>
<feature type="transmembrane region" description="Helical" evidence="6">
    <location>
        <begin position="62"/>
        <end position="82"/>
    </location>
</feature>
<comment type="caution">
    <text evidence="7">The sequence shown here is derived from an EMBL/GenBank/DDBJ whole genome shotgun (WGS) entry which is preliminary data.</text>
</comment>
<sequence length="638" mass="70447">MRSNSPYPVLNNHYPVRGKSVTSRPTSRASLIHPSPNGIDEEESTPLLGLESTVIAVYPRRWYLLLLFSLVALFQTLIWATWGPISQSAEAALSWDDSNITMCVWMGNVPFALLCIPLSWLMDHKGLRISVLLTCLFMTVGAGLRCLIHFVPTSYFTWCIYAGQFFNGMAGPVAQGGGALFSNLWFPTNQRATSTAISTFIGYLGSALAFVVGPQIVPSPADEPNPNTTLPDGGNLSVAEKYLRQVSYDDNSTVTTDYTVQMNGIKSYLYYQAGGSCLVFLLVLAYFPDKPPQPPSISAAMEREEFKAGLKMLVRNKQFWLISIAFCMSLGVFEVWDVVLDVILSYIDISQEEAGWLGFYCVMAGCIAGLAICRLADIFFRQIRLFLILAYVVSAIFVLWFILIYINILPFDLVSIYAAIILSGVFLDGVSPLVYELVCEAAYPAGEGVSSCFLQMLFVLAGIAFTSVQEIPNIGTTWMNWCLFGAICAAIPLLCCVGDVSGRTELDAVEDQVIVVQPPINPSTQHDHAIKDTAILTDSATHTHPSKAQRSYQSQEAHAQRRNQQTEQGEGGMTGDGSFHKRTFRRDSFDELCHQLYGSTSQSVPLSGRRSADTYRKRNEEFMLTSGRRSVDITLLSV</sequence>
<feature type="transmembrane region" description="Helical" evidence="6">
    <location>
        <begin position="414"/>
        <end position="435"/>
    </location>
</feature>
<evidence type="ECO:0000256" key="6">
    <source>
        <dbReference type="SAM" id="Phobius"/>
    </source>
</evidence>
<dbReference type="PANTHER" id="PTHR10924:SF27">
    <property type="entry name" value="SOLUTE CARRIER FAMILY 49 MEMBER 4"/>
    <property type="match status" value="1"/>
</dbReference>
<reference evidence="7 8" key="1">
    <citation type="submission" date="2024-02" db="EMBL/GenBank/DDBJ databases">
        <title>Chromosome-scale genome assembly of the rough periwinkle Littorina saxatilis.</title>
        <authorList>
            <person name="De Jode A."/>
            <person name="Faria R."/>
            <person name="Formenti G."/>
            <person name="Sims Y."/>
            <person name="Smith T.P."/>
            <person name="Tracey A."/>
            <person name="Wood J.M.D."/>
            <person name="Zagrodzka Z.B."/>
            <person name="Johannesson K."/>
            <person name="Butlin R.K."/>
            <person name="Leder E.H."/>
        </authorList>
    </citation>
    <scope>NUCLEOTIDE SEQUENCE [LARGE SCALE GENOMIC DNA]</scope>
    <source>
        <strain evidence="7">Snail1</strain>
        <tissue evidence="7">Muscle</tissue>
    </source>
</reference>
<dbReference type="PANTHER" id="PTHR10924">
    <property type="entry name" value="MAJOR FACILITATOR SUPERFAMILY PROTEIN-RELATED"/>
    <property type="match status" value="1"/>
</dbReference>